<sequence length="203" mass="22541">MSPFALLMRNTTTNRPAEHKLPWVTHVGAEGQQYCLGKALKDILFPGGERNKAWAVSVSSSLSQGPRMNLMGNLLDLTLQILPTLLLGCNLDEWKRQISPDKGGDQVRQQGNYPHQTLCCEFKMVGCSAFLIAEVLWGRGVACLHCLTCFYLPSFSATCLHEKSIPGIVHLSQKVNERHLEMEQNFSPQTRATASQITQSSLN</sequence>
<proteinExistence type="predicted"/>
<dbReference type="AlphaFoldDB" id="A0AAX6RSZ0"/>
<feature type="region of interest" description="Disordered" evidence="1">
    <location>
        <begin position="183"/>
        <end position="203"/>
    </location>
</feature>
<evidence type="ECO:0000313" key="2">
    <source>
        <dbReference type="Proteomes" id="UP000694906"/>
    </source>
</evidence>
<evidence type="ECO:0000313" key="3">
    <source>
        <dbReference type="RefSeq" id="XP_021099609.1"/>
    </source>
</evidence>
<keyword evidence="2" id="KW-1185">Reference proteome</keyword>
<evidence type="ECO:0000256" key="1">
    <source>
        <dbReference type="SAM" id="MobiDB-lite"/>
    </source>
</evidence>
<accession>A0AAX6RSZ0</accession>
<reference evidence="3" key="1">
    <citation type="submission" date="2025-08" db="UniProtKB">
        <authorList>
            <consortium name="RefSeq"/>
        </authorList>
    </citation>
    <scope>IDENTIFICATION</scope>
</reference>
<organism evidence="2 3">
    <name type="scientific">Heterocephalus glaber</name>
    <name type="common">Naked mole rat</name>
    <dbReference type="NCBI Taxonomy" id="10181"/>
    <lineage>
        <taxon>Eukaryota</taxon>
        <taxon>Metazoa</taxon>
        <taxon>Chordata</taxon>
        <taxon>Craniata</taxon>
        <taxon>Vertebrata</taxon>
        <taxon>Euteleostomi</taxon>
        <taxon>Mammalia</taxon>
        <taxon>Eutheria</taxon>
        <taxon>Euarchontoglires</taxon>
        <taxon>Glires</taxon>
        <taxon>Rodentia</taxon>
        <taxon>Hystricomorpha</taxon>
        <taxon>Bathyergidae</taxon>
        <taxon>Heterocephalus</taxon>
    </lineage>
</organism>
<feature type="compositionally biased region" description="Polar residues" evidence="1">
    <location>
        <begin position="184"/>
        <end position="203"/>
    </location>
</feature>
<gene>
    <name evidence="3" type="primary">LOC101719920</name>
</gene>
<dbReference type="RefSeq" id="XP_021099609.1">
    <property type="nucleotide sequence ID" value="XM_021243950.1"/>
</dbReference>
<dbReference type="Proteomes" id="UP000694906">
    <property type="component" value="Unplaced"/>
</dbReference>
<protein>
    <submittedName>
        <fullName evidence="3">Uncharacterized protein LOC101719920 isoform X1</fullName>
    </submittedName>
</protein>
<name>A0AAX6RSZ0_HETGA</name>
<dbReference type="GeneID" id="101719920"/>